<evidence type="ECO:0000313" key="3">
    <source>
        <dbReference type="Proteomes" id="UP000006038"/>
    </source>
</evidence>
<evidence type="ECO:0000313" key="2">
    <source>
        <dbReference type="EnsemblPlants" id="OB09G18260.1"/>
    </source>
</evidence>
<name>J3MXU7_ORYBR</name>
<reference evidence="2" key="1">
    <citation type="journal article" date="2013" name="Nat. Commun.">
        <title>Whole-genome sequencing of Oryza brachyantha reveals mechanisms underlying Oryza genome evolution.</title>
        <authorList>
            <person name="Chen J."/>
            <person name="Huang Q."/>
            <person name="Gao D."/>
            <person name="Wang J."/>
            <person name="Lang Y."/>
            <person name="Liu T."/>
            <person name="Li B."/>
            <person name="Bai Z."/>
            <person name="Luis Goicoechea J."/>
            <person name="Liang C."/>
            <person name="Chen C."/>
            <person name="Zhang W."/>
            <person name="Sun S."/>
            <person name="Liao Y."/>
            <person name="Zhang X."/>
            <person name="Yang L."/>
            <person name="Song C."/>
            <person name="Wang M."/>
            <person name="Shi J."/>
            <person name="Liu G."/>
            <person name="Liu J."/>
            <person name="Zhou H."/>
            <person name="Zhou W."/>
            <person name="Yu Q."/>
            <person name="An N."/>
            <person name="Chen Y."/>
            <person name="Cai Q."/>
            <person name="Wang B."/>
            <person name="Liu B."/>
            <person name="Min J."/>
            <person name="Huang Y."/>
            <person name="Wu H."/>
            <person name="Li Z."/>
            <person name="Zhang Y."/>
            <person name="Yin Y."/>
            <person name="Song W."/>
            <person name="Jiang J."/>
            <person name="Jackson S.A."/>
            <person name="Wing R.A."/>
            <person name="Wang J."/>
            <person name="Chen M."/>
        </authorList>
    </citation>
    <scope>NUCLEOTIDE SEQUENCE [LARGE SCALE GENOMIC DNA]</scope>
    <source>
        <strain evidence="2">cv. IRGC 101232</strain>
    </source>
</reference>
<organism evidence="2">
    <name type="scientific">Oryza brachyantha</name>
    <name type="common">malo sina</name>
    <dbReference type="NCBI Taxonomy" id="4533"/>
    <lineage>
        <taxon>Eukaryota</taxon>
        <taxon>Viridiplantae</taxon>
        <taxon>Streptophyta</taxon>
        <taxon>Embryophyta</taxon>
        <taxon>Tracheophyta</taxon>
        <taxon>Spermatophyta</taxon>
        <taxon>Magnoliopsida</taxon>
        <taxon>Liliopsida</taxon>
        <taxon>Poales</taxon>
        <taxon>Poaceae</taxon>
        <taxon>BOP clade</taxon>
        <taxon>Oryzoideae</taxon>
        <taxon>Oryzeae</taxon>
        <taxon>Oryzinae</taxon>
        <taxon>Oryza</taxon>
    </lineage>
</organism>
<dbReference type="Proteomes" id="UP000006038">
    <property type="component" value="Chromosome 9"/>
</dbReference>
<dbReference type="EnsemblPlants" id="OB09G18260.1">
    <property type="protein sequence ID" value="OB09G18260.1"/>
    <property type="gene ID" value="OB09G18260"/>
</dbReference>
<proteinExistence type="predicted"/>
<evidence type="ECO:0000256" key="1">
    <source>
        <dbReference type="SAM" id="MobiDB-lite"/>
    </source>
</evidence>
<feature type="compositionally biased region" description="Polar residues" evidence="1">
    <location>
        <begin position="153"/>
        <end position="164"/>
    </location>
</feature>
<reference evidence="2" key="2">
    <citation type="submission" date="2013-04" db="UniProtKB">
        <authorList>
            <consortium name="EnsemblPlants"/>
        </authorList>
    </citation>
    <scope>IDENTIFICATION</scope>
</reference>
<accession>J3MXU7</accession>
<protein>
    <submittedName>
        <fullName evidence="2">Uncharacterized protein</fullName>
    </submittedName>
</protein>
<keyword evidence="3" id="KW-1185">Reference proteome</keyword>
<feature type="region of interest" description="Disordered" evidence="1">
    <location>
        <begin position="148"/>
        <end position="185"/>
    </location>
</feature>
<dbReference type="Gramene" id="OB09G18260.1">
    <property type="protein sequence ID" value="OB09G18260.1"/>
    <property type="gene ID" value="OB09G18260"/>
</dbReference>
<dbReference type="HOGENOM" id="CLU_1463443_0_0_1"/>
<dbReference type="AlphaFoldDB" id="J3MXU7"/>
<sequence length="185" mass="20171">MARRRKSRRGKFCGLAGLGARGGGGWTEKGRRMRIPAKETGGILKERPLLQGAVLGAGFGCIYVGATAVEVGSPSTAVSLVIYTLRLREVNCLSRLVNRAPEPEVSKESGSKPPYPKAFLKKQRRHIQSLPSSFSAFAARRRIVPLRCPAPSGSPSSLEVTSWQEPRWRASGDVESWASGKKRQR</sequence>